<sequence length="1253" mass="139516">MPLLALTDDEVERALDQADSDLKYLLSEVGVPEDVQAALYHRGFTSLRLFTGIDESRTEVRAALKAEIGLDTTASNAERRYTALVLSAWETARTQQRSNDESRAEARTAMIPRPVPINEHAMLREALEAHIGRLKDYEVPSKNLVASKMDDIETNMPRVEDLRNVSSMEDGEVDLLQGNLDVATGTFKMKAARNTVQMPKTPEELRLRHRRLGVAWEMARTKHRNRVWLQGHLIEAFRQLSDHILGRHVFGLALPQEQKPKWEIVLSYEQEIRKKAYQWVRQGDVATLEEGILRGIKDAEVMNLHFVVPVTTNVATSSFGGGVRQTQRPASPAAGKAAGKGKARGGGIRPTKKLFVKTPDGRPLCFKYNNNAKCAAKNCNFVHQCQRCLGNHPKSSCRSGGNDTSKAATPNAGELKEKAAIGSKLVLRCVEVLDIAPPYTVCVWEHPEDLGRSRNGVPASVWQLEEVRRAAKKRRMETIAFHQCTYGADYPKPTRLLSDAHGLLQLGYPGWPVLNKELYYLGPLPRACGHEHPPLIGTNTNGGFKTGPTAAYPIEMNQMLANLVFLHWFNQALTPAEGVTNNMDAEPAGERRAEDPALDLVPKLAETQEAKQAEKRQGAAYAMRNLEGKVYHDGAGLCSEGNKRPAFRKVSAMVSLGEQFLQLTSEEEMRRDLYRLALGKCNDPPFRKEVVERARQAWLECLAEKSGLAVAELSAVEPRQPFLLAAIGEHLKVIEDPDAEAFSPDPGTFRTGVPLGVQGMPRVPAVFEAKEKWRKYEEVPWPSDKENYLSAAESAVAVQGQFRKEEALGAMVEVDEEEAREQYGDGLRIAALAALEKADNTFRVVHDATHNVGVNSQIKVEDQLRYPDPMEIKMALQALHPATFVLTADVARAHRLVLVRRQDWGYQACRTGVDDSGEPSRKIWLNTVGTFGVTSASYHFTRLFAAVSRCAQSLLGRRDVCQLIYVDDLLFIAHGLGGLAAVWTTLLFLLVAGTPFSWGKCKGGTRSEWVGFQIDIARCELGMTERRLRWARDWMAKVLANKVVRVDEFRSALGRTLVAEVARTKVRPRIEDEGDHAFRQVQVVLGEAGQEQGVEGSLDVDEGHVTTDSRKWLIKELPLSVVQTDVAIGEPYRAIASLELLGTLASVVAFPPQQGASRKYHLSDLELRLDWLPRLQNREADALTNGDFSGFDPKRRVEVKPEDLLEEQFKELLEQGSGLYDEVKELRRKRKEGMIKSLPSAKKSKGADLIGPW</sequence>
<keyword evidence="5" id="KW-1185">Reference proteome</keyword>
<feature type="compositionally biased region" description="Low complexity" evidence="1">
    <location>
        <begin position="328"/>
        <end position="337"/>
    </location>
</feature>
<evidence type="ECO:0000313" key="4">
    <source>
        <dbReference type="EMBL" id="CAL4764485.1"/>
    </source>
</evidence>
<comment type="caution">
    <text evidence="2">The sequence shown here is derived from an EMBL/GenBank/DDBJ whole genome shotgun (WGS) entry which is preliminary data.</text>
</comment>
<dbReference type="SUPFAM" id="SSF56672">
    <property type="entry name" value="DNA/RNA polymerases"/>
    <property type="match status" value="1"/>
</dbReference>
<dbReference type="InterPro" id="IPR052055">
    <property type="entry name" value="Hepadnavirus_pol/RT"/>
</dbReference>
<proteinExistence type="predicted"/>
<keyword evidence="4" id="KW-0548">Nucleotidyltransferase</keyword>
<protein>
    <submittedName>
        <fullName evidence="4">Reverse transcriptase domain-containing protein</fullName>
    </submittedName>
</protein>
<keyword evidence="4" id="KW-0695">RNA-directed DNA polymerase</keyword>
<dbReference type="EMBL" id="CAMXCT030000324">
    <property type="protein sequence ID" value="CAL4764485.1"/>
    <property type="molecule type" value="Genomic_DNA"/>
</dbReference>
<dbReference type="OrthoDB" id="439057at2759"/>
<reference evidence="3" key="2">
    <citation type="submission" date="2024-04" db="EMBL/GenBank/DDBJ databases">
        <authorList>
            <person name="Chen Y."/>
            <person name="Shah S."/>
            <person name="Dougan E. K."/>
            <person name="Thang M."/>
            <person name="Chan C."/>
        </authorList>
    </citation>
    <scope>NUCLEOTIDE SEQUENCE [LARGE SCALE GENOMIC DNA]</scope>
</reference>
<evidence type="ECO:0000313" key="5">
    <source>
        <dbReference type="Proteomes" id="UP001152797"/>
    </source>
</evidence>
<evidence type="ECO:0000313" key="2">
    <source>
        <dbReference type="EMBL" id="CAI3977173.1"/>
    </source>
</evidence>
<dbReference type="PANTHER" id="PTHR33050:SF7">
    <property type="entry name" value="RIBONUCLEASE H"/>
    <property type="match status" value="1"/>
</dbReference>
<reference evidence="2" key="1">
    <citation type="submission" date="2022-10" db="EMBL/GenBank/DDBJ databases">
        <authorList>
            <person name="Chen Y."/>
            <person name="Dougan E. K."/>
            <person name="Chan C."/>
            <person name="Rhodes N."/>
            <person name="Thang M."/>
        </authorList>
    </citation>
    <scope>NUCLEOTIDE SEQUENCE</scope>
</reference>
<dbReference type="GO" id="GO:0003964">
    <property type="term" value="F:RNA-directed DNA polymerase activity"/>
    <property type="evidence" value="ECO:0007669"/>
    <property type="project" value="UniProtKB-KW"/>
</dbReference>
<name>A0A9P1BPN7_9DINO</name>
<dbReference type="EMBL" id="CAMXCT010000324">
    <property type="protein sequence ID" value="CAI3977173.1"/>
    <property type="molecule type" value="Genomic_DNA"/>
</dbReference>
<dbReference type="PANTHER" id="PTHR33050">
    <property type="entry name" value="REVERSE TRANSCRIPTASE DOMAIN-CONTAINING PROTEIN"/>
    <property type="match status" value="1"/>
</dbReference>
<dbReference type="InterPro" id="IPR043502">
    <property type="entry name" value="DNA/RNA_pol_sf"/>
</dbReference>
<dbReference type="Proteomes" id="UP001152797">
    <property type="component" value="Unassembled WGS sequence"/>
</dbReference>
<feature type="region of interest" description="Disordered" evidence="1">
    <location>
        <begin position="319"/>
        <end position="352"/>
    </location>
</feature>
<dbReference type="EMBL" id="CAMXCT020000324">
    <property type="protein sequence ID" value="CAL1130548.1"/>
    <property type="molecule type" value="Genomic_DNA"/>
</dbReference>
<accession>A0A9P1BPN7</accession>
<evidence type="ECO:0000256" key="1">
    <source>
        <dbReference type="SAM" id="MobiDB-lite"/>
    </source>
</evidence>
<keyword evidence="4" id="KW-0808">Transferase</keyword>
<dbReference type="AlphaFoldDB" id="A0A9P1BPN7"/>
<feature type="region of interest" description="Disordered" evidence="1">
    <location>
        <begin position="1234"/>
        <end position="1253"/>
    </location>
</feature>
<organism evidence="2">
    <name type="scientific">Cladocopium goreaui</name>
    <dbReference type="NCBI Taxonomy" id="2562237"/>
    <lineage>
        <taxon>Eukaryota</taxon>
        <taxon>Sar</taxon>
        <taxon>Alveolata</taxon>
        <taxon>Dinophyceae</taxon>
        <taxon>Suessiales</taxon>
        <taxon>Symbiodiniaceae</taxon>
        <taxon>Cladocopium</taxon>
    </lineage>
</organism>
<gene>
    <name evidence="2" type="ORF">C1SCF055_LOCUS5335</name>
</gene>
<evidence type="ECO:0000313" key="3">
    <source>
        <dbReference type="EMBL" id="CAL1130548.1"/>
    </source>
</evidence>